<dbReference type="Gramene" id="LPERR03G20160.1">
    <property type="protein sequence ID" value="LPERR03G20160.1"/>
    <property type="gene ID" value="LPERR03G20160"/>
</dbReference>
<reference evidence="2" key="3">
    <citation type="submission" date="2015-04" db="UniProtKB">
        <authorList>
            <consortium name="EnsemblPlants"/>
        </authorList>
    </citation>
    <scope>IDENTIFICATION</scope>
</reference>
<protein>
    <submittedName>
        <fullName evidence="2">Uncharacterized protein</fullName>
    </submittedName>
</protein>
<keyword evidence="1" id="KW-0732">Signal</keyword>
<accession>A0A0D9VVW0</accession>
<dbReference type="Gene3D" id="1.10.110.10">
    <property type="entry name" value="Plant lipid-transfer and hydrophobic proteins"/>
    <property type="match status" value="1"/>
</dbReference>
<dbReference type="PROSITE" id="PS51257">
    <property type="entry name" value="PROKAR_LIPOPROTEIN"/>
    <property type="match status" value="1"/>
</dbReference>
<dbReference type="EnsemblPlants" id="LPERR03G20160.1">
    <property type="protein sequence ID" value="LPERR03G20160.1"/>
    <property type="gene ID" value="LPERR03G20160"/>
</dbReference>
<dbReference type="HOGENOM" id="CLU_1941341_0_0_1"/>
<proteinExistence type="predicted"/>
<name>A0A0D9VVW0_9ORYZ</name>
<feature type="signal peptide" evidence="1">
    <location>
        <begin position="1"/>
        <end position="24"/>
    </location>
</feature>
<dbReference type="Proteomes" id="UP000032180">
    <property type="component" value="Chromosome 3"/>
</dbReference>
<feature type="chain" id="PRO_5002348325" evidence="1">
    <location>
        <begin position="25"/>
        <end position="127"/>
    </location>
</feature>
<dbReference type="InterPro" id="IPR036312">
    <property type="entry name" value="Bifun_inhib/LTP/seed_sf"/>
</dbReference>
<reference evidence="2 3" key="1">
    <citation type="submission" date="2012-08" db="EMBL/GenBank/DDBJ databases">
        <title>Oryza genome evolution.</title>
        <authorList>
            <person name="Wing R.A."/>
        </authorList>
    </citation>
    <scope>NUCLEOTIDE SEQUENCE</scope>
</reference>
<reference evidence="3" key="2">
    <citation type="submission" date="2013-12" db="EMBL/GenBank/DDBJ databases">
        <authorList>
            <person name="Yu Y."/>
            <person name="Lee S."/>
            <person name="de Baynast K."/>
            <person name="Wissotski M."/>
            <person name="Liu L."/>
            <person name="Talag J."/>
            <person name="Goicoechea J."/>
            <person name="Angelova A."/>
            <person name="Jetty R."/>
            <person name="Kudrna D."/>
            <person name="Golser W."/>
            <person name="Rivera L."/>
            <person name="Zhang J."/>
            <person name="Wing R."/>
        </authorList>
    </citation>
    <scope>NUCLEOTIDE SEQUENCE</scope>
</reference>
<evidence type="ECO:0000313" key="3">
    <source>
        <dbReference type="Proteomes" id="UP000032180"/>
    </source>
</evidence>
<sequence length="127" mass="13250">MTSCKSSILLFLAMILLLLASASCQTTESPPPLMTPPPAPAPPPSMGCTKGIISSLRNCTVSLLQRLGNAEGCCPFISELPNKVAARCVCSSLRTIGITFGIENIIASQILLVCTKAPTVTIDCNKA</sequence>
<dbReference type="AlphaFoldDB" id="A0A0D9VVW0"/>
<evidence type="ECO:0000256" key="1">
    <source>
        <dbReference type="SAM" id="SignalP"/>
    </source>
</evidence>
<keyword evidence="3" id="KW-1185">Reference proteome</keyword>
<evidence type="ECO:0000313" key="2">
    <source>
        <dbReference type="EnsemblPlants" id="LPERR03G20160.1"/>
    </source>
</evidence>
<organism evidence="2 3">
    <name type="scientific">Leersia perrieri</name>
    <dbReference type="NCBI Taxonomy" id="77586"/>
    <lineage>
        <taxon>Eukaryota</taxon>
        <taxon>Viridiplantae</taxon>
        <taxon>Streptophyta</taxon>
        <taxon>Embryophyta</taxon>
        <taxon>Tracheophyta</taxon>
        <taxon>Spermatophyta</taxon>
        <taxon>Magnoliopsida</taxon>
        <taxon>Liliopsida</taxon>
        <taxon>Poales</taxon>
        <taxon>Poaceae</taxon>
        <taxon>BOP clade</taxon>
        <taxon>Oryzoideae</taxon>
        <taxon>Oryzeae</taxon>
        <taxon>Oryzinae</taxon>
        <taxon>Leersia</taxon>
    </lineage>
</organism>
<dbReference type="SUPFAM" id="SSF47699">
    <property type="entry name" value="Bifunctional inhibitor/lipid-transfer protein/seed storage 2S albumin"/>
    <property type="match status" value="1"/>
</dbReference>